<dbReference type="InterPro" id="IPR036388">
    <property type="entry name" value="WH-like_DNA-bd_sf"/>
</dbReference>
<dbReference type="InterPro" id="IPR001845">
    <property type="entry name" value="HTH_ArsR_DNA-bd_dom"/>
</dbReference>
<sequence>MDTLRATNAREENANDPSTTPTPQEASTALEHAHGAGCHCGACSEAFGELSDDLPDEELLYDLADLFKVFADTTRIKILYALMGRELAVGDIADLIGATQSAVSHQLRTLKQAHLVKFRRDGKSVMYSLSDDHVYTMLAQGMSHICE</sequence>
<dbReference type="CDD" id="cd00090">
    <property type="entry name" value="HTH_ARSR"/>
    <property type="match status" value="1"/>
</dbReference>
<evidence type="ECO:0000313" key="6">
    <source>
        <dbReference type="EMBL" id="RNL41113.1"/>
    </source>
</evidence>
<organism evidence="6 7">
    <name type="scientific">Slackia equolifaciens</name>
    <dbReference type="NCBI Taxonomy" id="498718"/>
    <lineage>
        <taxon>Bacteria</taxon>
        <taxon>Bacillati</taxon>
        <taxon>Actinomycetota</taxon>
        <taxon>Coriobacteriia</taxon>
        <taxon>Eggerthellales</taxon>
        <taxon>Eggerthellaceae</taxon>
        <taxon>Slackia</taxon>
    </lineage>
</organism>
<dbReference type="Pfam" id="PF01022">
    <property type="entry name" value="HTH_5"/>
    <property type="match status" value="1"/>
</dbReference>
<keyword evidence="2" id="KW-0238">DNA-binding</keyword>
<dbReference type="SMART" id="SM00418">
    <property type="entry name" value="HTH_ARSR"/>
    <property type="match status" value="1"/>
</dbReference>
<feature type="region of interest" description="Disordered" evidence="4">
    <location>
        <begin position="1"/>
        <end position="30"/>
    </location>
</feature>
<keyword evidence="3" id="KW-0804">Transcription</keyword>
<dbReference type="PROSITE" id="PS50987">
    <property type="entry name" value="HTH_ARSR_2"/>
    <property type="match status" value="1"/>
</dbReference>
<dbReference type="Gene3D" id="1.10.10.10">
    <property type="entry name" value="Winged helix-like DNA-binding domain superfamily/Winged helix DNA-binding domain"/>
    <property type="match status" value="1"/>
</dbReference>
<accession>A0A3N0B1U8</accession>
<keyword evidence="7" id="KW-1185">Reference proteome</keyword>
<comment type="caution">
    <text evidence="6">The sequence shown here is derived from an EMBL/GenBank/DDBJ whole genome shotgun (WGS) entry which is preliminary data.</text>
</comment>
<evidence type="ECO:0000256" key="4">
    <source>
        <dbReference type="SAM" id="MobiDB-lite"/>
    </source>
</evidence>
<dbReference type="PANTHER" id="PTHR43132:SF6">
    <property type="entry name" value="HTH-TYPE TRANSCRIPTIONAL REPRESSOR CZRA"/>
    <property type="match status" value="1"/>
</dbReference>
<dbReference type="GO" id="GO:0003700">
    <property type="term" value="F:DNA-binding transcription factor activity"/>
    <property type="evidence" value="ECO:0007669"/>
    <property type="project" value="InterPro"/>
</dbReference>
<reference evidence="7" key="1">
    <citation type="submission" date="2018-05" db="EMBL/GenBank/DDBJ databases">
        <title>Genome Sequencing of selected type strains of the family Eggerthellaceae.</title>
        <authorList>
            <person name="Danylec N."/>
            <person name="Stoll D.A."/>
            <person name="Doetsch A."/>
            <person name="Huch M."/>
        </authorList>
    </citation>
    <scope>NUCLEOTIDE SEQUENCE [LARGE SCALE GENOMIC DNA]</scope>
    <source>
        <strain evidence="7">DSM 24851</strain>
    </source>
</reference>
<evidence type="ECO:0000256" key="2">
    <source>
        <dbReference type="ARBA" id="ARBA00023125"/>
    </source>
</evidence>
<evidence type="ECO:0000256" key="3">
    <source>
        <dbReference type="ARBA" id="ARBA00023163"/>
    </source>
</evidence>
<name>A0A3N0B1U8_9ACTN</name>
<feature type="domain" description="HTH arsR-type" evidence="5">
    <location>
        <begin position="55"/>
        <end position="147"/>
    </location>
</feature>
<dbReference type="EMBL" id="QIBX01000003">
    <property type="protein sequence ID" value="RNL41113.1"/>
    <property type="molecule type" value="Genomic_DNA"/>
</dbReference>
<dbReference type="InterPro" id="IPR011991">
    <property type="entry name" value="ArsR-like_HTH"/>
</dbReference>
<evidence type="ECO:0000313" key="7">
    <source>
        <dbReference type="Proteomes" id="UP000269591"/>
    </source>
</evidence>
<feature type="compositionally biased region" description="Polar residues" evidence="4">
    <location>
        <begin position="15"/>
        <end position="27"/>
    </location>
</feature>
<evidence type="ECO:0000259" key="5">
    <source>
        <dbReference type="PROSITE" id="PS50987"/>
    </source>
</evidence>
<dbReference type="OrthoDB" id="9810923at2"/>
<dbReference type="NCBIfam" id="NF033788">
    <property type="entry name" value="HTH_metalloreg"/>
    <property type="match status" value="1"/>
</dbReference>
<dbReference type="InterPro" id="IPR051011">
    <property type="entry name" value="Metal_resp_trans_reg"/>
</dbReference>
<protein>
    <submittedName>
        <fullName evidence="6">Transcriptional regulator</fullName>
    </submittedName>
</protein>
<dbReference type="Proteomes" id="UP000269591">
    <property type="component" value="Unassembled WGS sequence"/>
</dbReference>
<dbReference type="GO" id="GO:0003677">
    <property type="term" value="F:DNA binding"/>
    <property type="evidence" value="ECO:0007669"/>
    <property type="project" value="UniProtKB-KW"/>
</dbReference>
<dbReference type="PRINTS" id="PR00778">
    <property type="entry name" value="HTHARSR"/>
</dbReference>
<dbReference type="PANTHER" id="PTHR43132">
    <property type="entry name" value="ARSENICAL RESISTANCE OPERON REPRESSOR ARSR-RELATED"/>
    <property type="match status" value="1"/>
</dbReference>
<evidence type="ECO:0000256" key="1">
    <source>
        <dbReference type="ARBA" id="ARBA00023015"/>
    </source>
</evidence>
<proteinExistence type="predicted"/>
<dbReference type="InterPro" id="IPR036390">
    <property type="entry name" value="WH_DNA-bd_sf"/>
</dbReference>
<dbReference type="SUPFAM" id="SSF46785">
    <property type="entry name" value="Winged helix' DNA-binding domain"/>
    <property type="match status" value="1"/>
</dbReference>
<dbReference type="AlphaFoldDB" id="A0A3N0B1U8"/>
<keyword evidence="1" id="KW-0805">Transcription regulation</keyword>
<gene>
    <name evidence="6" type="ORF">DMP06_03545</name>
</gene>